<name>L8GNB0_ACACF</name>
<dbReference type="AlphaFoldDB" id="L8GNB0"/>
<keyword evidence="2" id="KW-0648">Protein biosynthesis</keyword>
<dbReference type="EMBL" id="KB008051">
    <property type="protein sequence ID" value="ELR14550.1"/>
    <property type="molecule type" value="Genomic_DNA"/>
</dbReference>
<dbReference type="CDD" id="cd18787">
    <property type="entry name" value="SF2_C_DEAD"/>
    <property type="match status" value="1"/>
</dbReference>
<evidence type="ECO:0000259" key="1">
    <source>
        <dbReference type="PROSITE" id="PS51194"/>
    </source>
</evidence>
<reference evidence="2 3" key="1">
    <citation type="journal article" date="2013" name="Genome Biol.">
        <title>Genome of Acanthamoeba castellanii highlights extensive lateral gene transfer and early evolution of tyrosine kinase signaling.</title>
        <authorList>
            <person name="Clarke M."/>
            <person name="Lohan A.J."/>
            <person name="Liu B."/>
            <person name="Lagkouvardos I."/>
            <person name="Roy S."/>
            <person name="Zafar N."/>
            <person name="Bertelli C."/>
            <person name="Schilde C."/>
            <person name="Kianianmomeni A."/>
            <person name="Burglin T.R."/>
            <person name="Frech C."/>
            <person name="Turcotte B."/>
            <person name="Kopec K.O."/>
            <person name="Synnott J.M."/>
            <person name="Choo C."/>
            <person name="Paponov I."/>
            <person name="Finkler A."/>
            <person name="Soon Heng Tan C."/>
            <person name="Hutchins A.P."/>
            <person name="Weinmeier T."/>
            <person name="Rattei T."/>
            <person name="Chu J.S."/>
            <person name="Gimenez G."/>
            <person name="Irimia M."/>
            <person name="Rigden D.J."/>
            <person name="Fitzpatrick D.A."/>
            <person name="Lorenzo-Morales J."/>
            <person name="Bateman A."/>
            <person name="Chiu C.H."/>
            <person name="Tang P."/>
            <person name="Hegemann P."/>
            <person name="Fromm H."/>
            <person name="Raoult D."/>
            <person name="Greub G."/>
            <person name="Miranda-Saavedra D."/>
            <person name="Chen N."/>
            <person name="Nash P."/>
            <person name="Ginger M.L."/>
            <person name="Horn M."/>
            <person name="Schaap P."/>
            <person name="Caler L."/>
            <person name="Loftus B."/>
        </authorList>
    </citation>
    <scope>NUCLEOTIDE SEQUENCE [LARGE SCALE GENOMIC DNA]</scope>
    <source>
        <strain evidence="2 3">Neff</strain>
    </source>
</reference>
<organism evidence="2 3">
    <name type="scientific">Acanthamoeba castellanii (strain ATCC 30010 / Neff)</name>
    <dbReference type="NCBI Taxonomy" id="1257118"/>
    <lineage>
        <taxon>Eukaryota</taxon>
        <taxon>Amoebozoa</taxon>
        <taxon>Discosea</taxon>
        <taxon>Longamoebia</taxon>
        <taxon>Centramoebida</taxon>
        <taxon>Acanthamoebidae</taxon>
        <taxon>Acanthamoeba</taxon>
    </lineage>
</organism>
<evidence type="ECO:0000313" key="3">
    <source>
        <dbReference type="Proteomes" id="UP000011083"/>
    </source>
</evidence>
<dbReference type="PROSITE" id="PS51194">
    <property type="entry name" value="HELICASE_CTER"/>
    <property type="match status" value="1"/>
</dbReference>
<dbReference type="Pfam" id="PF00271">
    <property type="entry name" value="Helicase_C"/>
    <property type="match status" value="1"/>
</dbReference>
<dbReference type="PANTHER" id="PTHR47958">
    <property type="entry name" value="ATP-DEPENDENT RNA HELICASE DBP3"/>
    <property type="match status" value="1"/>
</dbReference>
<protein>
    <submittedName>
        <fullName evidence="2">Eukaryotic initiation factor 4, putative</fullName>
    </submittedName>
</protein>
<keyword evidence="3" id="KW-1185">Reference proteome</keyword>
<dbReference type="RefSeq" id="XP_004336563.1">
    <property type="nucleotide sequence ID" value="XM_004336515.1"/>
</dbReference>
<dbReference type="VEuPathDB" id="AmoebaDB:ACA1_077810"/>
<proteinExistence type="predicted"/>
<gene>
    <name evidence="2" type="ORF">ACA1_077810</name>
</gene>
<dbReference type="Proteomes" id="UP000011083">
    <property type="component" value="Unassembled WGS sequence"/>
</dbReference>
<sequence>MHQFYIDCLREECKYATLVDLLSTINVGQAIVFCNTAATATRLAEQLRARDHFSASAVHGLTDASEARAALERFGLCVTRVLVITDGVAADMPTWAGALIINYDLPDHLDDYVARARIGRRGKYTRQGVAISLVTEVRELAEYYKVVIPPLPADTEVARPSCKRTK</sequence>
<dbReference type="KEGG" id="acan:ACA1_077810"/>
<dbReference type="InterPro" id="IPR027417">
    <property type="entry name" value="P-loop_NTPase"/>
</dbReference>
<dbReference type="GO" id="GO:0003743">
    <property type="term" value="F:translation initiation factor activity"/>
    <property type="evidence" value="ECO:0007669"/>
    <property type="project" value="UniProtKB-KW"/>
</dbReference>
<accession>L8GNB0</accession>
<keyword evidence="2" id="KW-0396">Initiation factor</keyword>
<dbReference type="InterPro" id="IPR001650">
    <property type="entry name" value="Helicase_C-like"/>
</dbReference>
<dbReference type="Gene3D" id="3.40.50.300">
    <property type="entry name" value="P-loop containing nucleotide triphosphate hydrolases"/>
    <property type="match status" value="1"/>
</dbReference>
<evidence type="ECO:0000313" key="2">
    <source>
        <dbReference type="EMBL" id="ELR14550.1"/>
    </source>
</evidence>
<feature type="domain" description="Helicase C-terminal" evidence="1">
    <location>
        <begin position="17"/>
        <end position="166"/>
    </location>
</feature>
<dbReference type="STRING" id="1257118.L8GNB0"/>
<dbReference type="GeneID" id="14915149"/>
<dbReference type="OrthoDB" id="10256233at2759"/>
<dbReference type="SUPFAM" id="SSF52540">
    <property type="entry name" value="P-loop containing nucleoside triphosphate hydrolases"/>
    <property type="match status" value="1"/>
</dbReference>